<dbReference type="EC" id="2.3.1.16" evidence="6"/>
<dbReference type="Gene3D" id="3.40.47.10">
    <property type="match status" value="1"/>
</dbReference>
<dbReference type="PROSITE" id="PS00099">
    <property type="entry name" value="THIOLASE_3"/>
    <property type="match status" value="1"/>
</dbReference>
<dbReference type="InterPro" id="IPR020616">
    <property type="entry name" value="Thiolase_N"/>
</dbReference>
<evidence type="ECO:0000256" key="1">
    <source>
        <dbReference type="ARBA" id="ARBA00010982"/>
    </source>
</evidence>
<keyword evidence="2 6" id="KW-0808">Transferase</keyword>
<dbReference type="EC" id="2.3.1.9" evidence="6"/>
<gene>
    <name evidence="6" type="ORF">MNBD_UNCLBAC01-1396</name>
</gene>
<sequence>MSRIAIVDGIRTPFCKMGTAFNDLSAQELGRIVTRELMERTGINPKEIDEVIFGNVCQPPDAANIARVIALLSGIPNEIPAFTVHRNCASGIEAAVQAAIKIKANEGDCFLVGGTESMSNVPFYFTKQLQEILSVLPRAKTLGAKLGVLSRLRLKYLTPRIGLKLGLTDAVCGLNMGQTAEVLAKEFGITRQEQDAFSLLSHQRALAAKKILREEIIPIIPGPKYKKAVCDDNGPRDGQNIEALTKLKPYFDRRSGTVTAGNSSQITDGAVALLIMTEEKAKELNLEPLGFLRAHTVAGVEPHRMGIGPAHAIPQVLKKAGMTLNDIDAIEINEAFATQVLACTKALASEKFTKKFGYEGYTGTIDPKILNINGGSIALGHPVGSTGARLILTLLKHLKRNNQNTALASLCIGGGQGAAVILEQ</sequence>
<organism evidence="6">
    <name type="scientific">hydrothermal vent metagenome</name>
    <dbReference type="NCBI Taxonomy" id="652676"/>
    <lineage>
        <taxon>unclassified sequences</taxon>
        <taxon>metagenomes</taxon>
        <taxon>ecological metagenomes</taxon>
    </lineage>
</organism>
<dbReference type="FunFam" id="3.40.47.10:FF:000010">
    <property type="entry name" value="Acetyl-CoA acetyltransferase (Thiolase)"/>
    <property type="match status" value="1"/>
</dbReference>
<evidence type="ECO:0000259" key="5">
    <source>
        <dbReference type="Pfam" id="PF02803"/>
    </source>
</evidence>
<keyword evidence="3 6" id="KW-0012">Acyltransferase</keyword>
<dbReference type="PIRSF" id="PIRSF000429">
    <property type="entry name" value="Ac-CoA_Ac_transf"/>
    <property type="match status" value="1"/>
</dbReference>
<accession>A0A3B1D9A3</accession>
<dbReference type="CDD" id="cd00751">
    <property type="entry name" value="thiolase"/>
    <property type="match status" value="1"/>
</dbReference>
<protein>
    <submittedName>
        <fullName evidence="6">3-ketoacyl-CoA thiolase @ Acetyl-CoA acetyltransferase</fullName>
        <ecNumber evidence="6">2.3.1.16</ecNumber>
        <ecNumber evidence="6">2.3.1.9</ecNumber>
    </submittedName>
</protein>
<dbReference type="EMBL" id="UOGJ01000126">
    <property type="protein sequence ID" value="VAX37332.1"/>
    <property type="molecule type" value="Genomic_DNA"/>
</dbReference>
<dbReference type="AlphaFoldDB" id="A0A3B1D9A3"/>
<dbReference type="Pfam" id="PF02803">
    <property type="entry name" value="Thiolase_C"/>
    <property type="match status" value="1"/>
</dbReference>
<dbReference type="InterPro" id="IPR016039">
    <property type="entry name" value="Thiolase-like"/>
</dbReference>
<name>A0A3B1D9A3_9ZZZZ</name>
<comment type="similarity">
    <text evidence="1">Belongs to the thiolase-like superfamily. Thiolase family.</text>
</comment>
<evidence type="ECO:0000256" key="2">
    <source>
        <dbReference type="ARBA" id="ARBA00022679"/>
    </source>
</evidence>
<dbReference type="NCBIfam" id="TIGR01930">
    <property type="entry name" value="AcCoA-C-Actrans"/>
    <property type="match status" value="1"/>
</dbReference>
<dbReference type="GO" id="GO:0005829">
    <property type="term" value="C:cytosol"/>
    <property type="evidence" value="ECO:0007669"/>
    <property type="project" value="TreeGrafter"/>
</dbReference>
<evidence type="ECO:0000259" key="4">
    <source>
        <dbReference type="Pfam" id="PF00108"/>
    </source>
</evidence>
<dbReference type="SUPFAM" id="SSF53901">
    <property type="entry name" value="Thiolase-like"/>
    <property type="match status" value="2"/>
</dbReference>
<evidence type="ECO:0000256" key="3">
    <source>
        <dbReference type="ARBA" id="ARBA00023315"/>
    </source>
</evidence>
<dbReference type="InterPro" id="IPR002155">
    <property type="entry name" value="Thiolase"/>
</dbReference>
<reference evidence="6" key="1">
    <citation type="submission" date="2018-06" db="EMBL/GenBank/DDBJ databases">
        <authorList>
            <person name="Zhirakovskaya E."/>
        </authorList>
    </citation>
    <scope>NUCLEOTIDE SEQUENCE</scope>
</reference>
<feature type="domain" description="Thiolase C-terminal" evidence="5">
    <location>
        <begin position="287"/>
        <end position="423"/>
    </location>
</feature>
<dbReference type="Pfam" id="PF00108">
    <property type="entry name" value="Thiolase_N"/>
    <property type="match status" value="1"/>
</dbReference>
<evidence type="ECO:0000313" key="6">
    <source>
        <dbReference type="EMBL" id="VAX37332.1"/>
    </source>
</evidence>
<dbReference type="InterPro" id="IPR020610">
    <property type="entry name" value="Thiolase_AS"/>
</dbReference>
<dbReference type="InterPro" id="IPR020617">
    <property type="entry name" value="Thiolase_C"/>
</dbReference>
<dbReference type="GO" id="GO:0003985">
    <property type="term" value="F:acetyl-CoA C-acetyltransferase activity"/>
    <property type="evidence" value="ECO:0007669"/>
    <property type="project" value="UniProtKB-EC"/>
</dbReference>
<proteinExistence type="inferred from homology"/>
<dbReference type="InterPro" id="IPR020613">
    <property type="entry name" value="Thiolase_CS"/>
</dbReference>
<dbReference type="PANTHER" id="PTHR18919">
    <property type="entry name" value="ACETYL-COA C-ACYLTRANSFERASE"/>
    <property type="match status" value="1"/>
</dbReference>
<dbReference type="PANTHER" id="PTHR18919:SF107">
    <property type="entry name" value="ACETYL-COA ACETYLTRANSFERASE, CYTOSOLIC"/>
    <property type="match status" value="1"/>
</dbReference>
<feature type="domain" description="Thiolase N-terminal" evidence="4">
    <location>
        <begin position="4"/>
        <end position="279"/>
    </location>
</feature>
<dbReference type="PROSITE" id="PS00737">
    <property type="entry name" value="THIOLASE_2"/>
    <property type="match status" value="1"/>
</dbReference>